<dbReference type="Pfam" id="PF00708">
    <property type="entry name" value="Acylphosphatase"/>
    <property type="match status" value="1"/>
</dbReference>
<evidence type="ECO:0000256" key="3">
    <source>
        <dbReference type="ARBA" id="ARBA00015991"/>
    </source>
</evidence>
<comment type="similarity">
    <text evidence="1 6">Belongs to the acylphosphatase family.</text>
</comment>
<sequence length="89" mass="10227">MEKVRKHLIFYGYVQGVGFRWKASHTARRLGISGWVRNLSDGSVEMEAEGTERDIYELIEALENHSWGSIESIDEKNIPIHGDYSFDVV</sequence>
<dbReference type="EC" id="3.6.1.7" evidence="2 5"/>
<dbReference type="Proteomes" id="UP000183190">
    <property type="component" value="Unassembled WGS sequence"/>
</dbReference>
<name>A0A1H6KNH7_RUMFL</name>
<feature type="active site" evidence="5">
    <location>
        <position position="20"/>
    </location>
</feature>
<comment type="catalytic activity">
    <reaction evidence="4 5">
        <text>an acyl phosphate + H2O = a carboxylate + phosphate + H(+)</text>
        <dbReference type="Rhea" id="RHEA:14965"/>
        <dbReference type="ChEBI" id="CHEBI:15377"/>
        <dbReference type="ChEBI" id="CHEBI:15378"/>
        <dbReference type="ChEBI" id="CHEBI:29067"/>
        <dbReference type="ChEBI" id="CHEBI:43474"/>
        <dbReference type="ChEBI" id="CHEBI:59918"/>
        <dbReference type="EC" id="3.6.1.7"/>
    </reaction>
</comment>
<evidence type="ECO:0000256" key="1">
    <source>
        <dbReference type="ARBA" id="ARBA00005614"/>
    </source>
</evidence>
<dbReference type="InterPro" id="IPR036046">
    <property type="entry name" value="Acylphosphatase-like_dom_sf"/>
</dbReference>
<dbReference type="InterPro" id="IPR020456">
    <property type="entry name" value="Acylphosphatase"/>
</dbReference>
<dbReference type="InterPro" id="IPR017968">
    <property type="entry name" value="Acylphosphatase_CS"/>
</dbReference>
<dbReference type="Gene3D" id="3.30.70.100">
    <property type="match status" value="1"/>
</dbReference>
<dbReference type="GO" id="GO:0003998">
    <property type="term" value="F:acylphosphatase activity"/>
    <property type="evidence" value="ECO:0007669"/>
    <property type="project" value="UniProtKB-EC"/>
</dbReference>
<evidence type="ECO:0000256" key="2">
    <source>
        <dbReference type="ARBA" id="ARBA00012150"/>
    </source>
</evidence>
<proteinExistence type="inferred from homology"/>
<keyword evidence="5" id="KW-0378">Hydrolase</keyword>
<dbReference type="PRINTS" id="PR00112">
    <property type="entry name" value="ACYLPHPHTASE"/>
</dbReference>
<dbReference type="AlphaFoldDB" id="A0A1H6KNH7"/>
<evidence type="ECO:0000256" key="5">
    <source>
        <dbReference type="PROSITE-ProRule" id="PRU00520"/>
    </source>
</evidence>
<dbReference type="OrthoDB" id="9808093at2"/>
<dbReference type="PROSITE" id="PS51160">
    <property type="entry name" value="ACYLPHOSPHATASE_3"/>
    <property type="match status" value="1"/>
</dbReference>
<organism evidence="8 9">
    <name type="scientific">Ruminococcus flavefaciens</name>
    <dbReference type="NCBI Taxonomy" id="1265"/>
    <lineage>
        <taxon>Bacteria</taxon>
        <taxon>Bacillati</taxon>
        <taxon>Bacillota</taxon>
        <taxon>Clostridia</taxon>
        <taxon>Eubacteriales</taxon>
        <taxon>Oscillospiraceae</taxon>
        <taxon>Ruminococcus</taxon>
    </lineage>
</organism>
<evidence type="ECO:0000313" key="9">
    <source>
        <dbReference type="Proteomes" id="UP000183190"/>
    </source>
</evidence>
<evidence type="ECO:0000256" key="6">
    <source>
        <dbReference type="RuleBase" id="RU004168"/>
    </source>
</evidence>
<feature type="active site" evidence="5">
    <location>
        <position position="38"/>
    </location>
</feature>
<evidence type="ECO:0000256" key="4">
    <source>
        <dbReference type="ARBA" id="ARBA00047645"/>
    </source>
</evidence>
<feature type="domain" description="Acylphosphatase-like" evidence="7">
    <location>
        <begin position="5"/>
        <end position="89"/>
    </location>
</feature>
<dbReference type="InterPro" id="IPR001792">
    <property type="entry name" value="Acylphosphatase-like_dom"/>
</dbReference>
<dbReference type="SUPFAM" id="SSF54975">
    <property type="entry name" value="Acylphosphatase/BLUF domain-like"/>
    <property type="match status" value="1"/>
</dbReference>
<evidence type="ECO:0000313" key="8">
    <source>
        <dbReference type="EMBL" id="SEH73068.1"/>
    </source>
</evidence>
<reference evidence="8 9" key="1">
    <citation type="submission" date="2016-10" db="EMBL/GenBank/DDBJ databases">
        <authorList>
            <person name="de Groot N.N."/>
        </authorList>
    </citation>
    <scope>NUCLEOTIDE SEQUENCE [LARGE SCALE GENOMIC DNA]</scope>
    <source>
        <strain evidence="8 9">YAD2003</strain>
    </source>
</reference>
<dbReference type="EMBL" id="FNWV01000008">
    <property type="protein sequence ID" value="SEH73068.1"/>
    <property type="molecule type" value="Genomic_DNA"/>
</dbReference>
<dbReference type="PROSITE" id="PS00151">
    <property type="entry name" value="ACYLPHOSPHATASE_2"/>
    <property type="match status" value="1"/>
</dbReference>
<evidence type="ECO:0000259" key="7">
    <source>
        <dbReference type="PROSITE" id="PS51160"/>
    </source>
</evidence>
<dbReference type="PANTHER" id="PTHR47268">
    <property type="entry name" value="ACYLPHOSPHATASE"/>
    <property type="match status" value="1"/>
</dbReference>
<dbReference type="RefSeq" id="WP_074717629.1">
    <property type="nucleotide sequence ID" value="NZ_FNWV01000008.1"/>
</dbReference>
<accession>A0A1H6KNH7</accession>
<gene>
    <name evidence="8" type="ORF">SAMN02910265_02385</name>
</gene>
<dbReference type="PANTHER" id="PTHR47268:SF4">
    <property type="entry name" value="ACYLPHOSPHATASE"/>
    <property type="match status" value="1"/>
</dbReference>
<protein>
    <recommendedName>
        <fullName evidence="3 5">acylphosphatase</fullName>
        <ecNumber evidence="2 5">3.6.1.7</ecNumber>
    </recommendedName>
</protein>